<comment type="subcellular location">
    <subcellularLocation>
        <location evidence="1 7">Cell membrane</location>
        <topology evidence="1 7">Multi-pass membrane protein</topology>
    </subcellularLocation>
</comment>
<keyword evidence="6 7" id="KW-0472">Membrane</keyword>
<feature type="domain" description="ABC transmembrane type-1" evidence="8">
    <location>
        <begin position="97"/>
        <end position="309"/>
    </location>
</feature>
<comment type="caution">
    <text evidence="9">The sequence shown here is derived from an EMBL/GenBank/DDBJ whole genome shotgun (WGS) entry which is preliminary data.</text>
</comment>
<evidence type="ECO:0000256" key="3">
    <source>
        <dbReference type="ARBA" id="ARBA00022475"/>
    </source>
</evidence>
<feature type="transmembrane region" description="Helical" evidence="7">
    <location>
        <begin position="287"/>
        <end position="309"/>
    </location>
</feature>
<dbReference type="GO" id="GO:0005886">
    <property type="term" value="C:plasma membrane"/>
    <property type="evidence" value="ECO:0007669"/>
    <property type="project" value="UniProtKB-SubCell"/>
</dbReference>
<dbReference type="PANTHER" id="PTHR43163">
    <property type="entry name" value="DIPEPTIDE TRANSPORT SYSTEM PERMEASE PROTEIN DPPB-RELATED"/>
    <property type="match status" value="1"/>
</dbReference>
<dbReference type="SUPFAM" id="SSF161098">
    <property type="entry name" value="MetI-like"/>
    <property type="match status" value="1"/>
</dbReference>
<evidence type="ECO:0000256" key="6">
    <source>
        <dbReference type="ARBA" id="ARBA00023136"/>
    </source>
</evidence>
<dbReference type="PANTHER" id="PTHR43163:SF2">
    <property type="entry name" value="ABC TRANSPORTER PERMEASE PROTEIN"/>
    <property type="match status" value="1"/>
</dbReference>
<keyword evidence="10" id="KW-1185">Reference proteome</keyword>
<dbReference type="InterPro" id="IPR045621">
    <property type="entry name" value="BPD_transp_1_N"/>
</dbReference>
<gene>
    <name evidence="9" type="ORF">GLS40_09550</name>
</gene>
<feature type="transmembrane region" description="Helical" evidence="7">
    <location>
        <begin position="12"/>
        <end position="31"/>
    </location>
</feature>
<accession>A0A844WBN3</accession>
<evidence type="ECO:0000313" key="10">
    <source>
        <dbReference type="Proteomes" id="UP000443843"/>
    </source>
</evidence>
<evidence type="ECO:0000256" key="5">
    <source>
        <dbReference type="ARBA" id="ARBA00022989"/>
    </source>
</evidence>
<keyword evidence="2 7" id="KW-0813">Transport</keyword>
<dbReference type="Gene3D" id="1.10.3720.10">
    <property type="entry name" value="MetI-like"/>
    <property type="match status" value="1"/>
</dbReference>
<evidence type="ECO:0000259" key="8">
    <source>
        <dbReference type="PROSITE" id="PS50928"/>
    </source>
</evidence>
<dbReference type="Pfam" id="PF00528">
    <property type="entry name" value="BPD_transp_1"/>
    <property type="match status" value="1"/>
</dbReference>
<sequence>MTIFIIRRLVQSVILLWIVSIIAFLAVYLIGNPVDLIANDMSTPAEREAAMRTLGLDRPLYVQYLTFVGRAVHLDFGTSFMSSLPVSQLIFQRLPATVELTIFSFLISLLGLPLGVFAGLYPKSRLAKFIMSSSILCFSLPSFWIGLMAIMVFSVYLGWLPSTGRGETVSLFGVSFALTWSGLRHLVLPGVVLALFNLALLIRMARNNMLEVISTDFVRFARAKGVSERRVIWVHAMRNIMIPIITIQGAELAQLLTGALVVEQIFGYPGIGRLAIEAINTLDRPVLVAYMMLTVSIFVLVNLIVDILYGIVDPRIRLGGAHD</sequence>
<protein>
    <submittedName>
        <fullName evidence="9">ABC transporter permease subunit</fullName>
    </submittedName>
</protein>
<dbReference type="CDD" id="cd06261">
    <property type="entry name" value="TM_PBP2"/>
    <property type="match status" value="1"/>
</dbReference>
<dbReference type="PROSITE" id="PS50928">
    <property type="entry name" value="ABC_TM1"/>
    <property type="match status" value="1"/>
</dbReference>
<name>A0A844WBN3_9RHOB</name>
<evidence type="ECO:0000256" key="4">
    <source>
        <dbReference type="ARBA" id="ARBA00022692"/>
    </source>
</evidence>
<feature type="transmembrane region" description="Helical" evidence="7">
    <location>
        <begin position="133"/>
        <end position="157"/>
    </location>
</feature>
<proteinExistence type="inferred from homology"/>
<evidence type="ECO:0000256" key="2">
    <source>
        <dbReference type="ARBA" id="ARBA00022448"/>
    </source>
</evidence>
<dbReference type="EMBL" id="WNXQ01000004">
    <property type="protein sequence ID" value="MWB78268.1"/>
    <property type="molecule type" value="Genomic_DNA"/>
</dbReference>
<dbReference type="GO" id="GO:0055085">
    <property type="term" value="P:transmembrane transport"/>
    <property type="evidence" value="ECO:0007669"/>
    <property type="project" value="InterPro"/>
</dbReference>
<dbReference type="InterPro" id="IPR000515">
    <property type="entry name" value="MetI-like"/>
</dbReference>
<dbReference type="RefSeq" id="WP_160382529.1">
    <property type="nucleotide sequence ID" value="NZ_WNXQ01000004.1"/>
</dbReference>
<dbReference type="Proteomes" id="UP000443843">
    <property type="component" value="Unassembled WGS sequence"/>
</dbReference>
<evidence type="ECO:0000256" key="7">
    <source>
        <dbReference type="RuleBase" id="RU363032"/>
    </source>
</evidence>
<reference evidence="9 10" key="1">
    <citation type="submission" date="2019-11" db="EMBL/GenBank/DDBJ databases">
        <title>Pseudooceanicola pacifica sp. nov., isolated from deep-sea sediment of the Pacific Ocean.</title>
        <authorList>
            <person name="Lyu L."/>
        </authorList>
    </citation>
    <scope>NUCLEOTIDE SEQUENCE [LARGE SCALE GENOMIC DNA]</scope>
    <source>
        <strain evidence="9 10">216_PA32_1</strain>
    </source>
</reference>
<dbReference type="InterPro" id="IPR035906">
    <property type="entry name" value="MetI-like_sf"/>
</dbReference>
<keyword evidence="5 7" id="KW-1133">Transmembrane helix</keyword>
<evidence type="ECO:0000256" key="1">
    <source>
        <dbReference type="ARBA" id="ARBA00004651"/>
    </source>
</evidence>
<organism evidence="9 10">
    <name type="scientific">Pseudooceanicola pacificus</name>
    <dbReference type="NCBI Taxonomy" id="2676438"/>
    <lineage>
        <taxon>Bacteria</taxon>
        <taxon>Pseudomonadati</taxon>
        <taxon>Pseudomonadota</taxon>
        <taxon>Alphaproteobacteria</taxon>
        <taxon>Rhodobacterales</taxon>
        <taxon>Paracoccaceae</taxon>
        <taxon>Pseudooceanicola</taxon>
    </lineage>
</organism>
<keyword evidence="4 7" id="KW-0812">Transmembrane</keyword>
<feature type="transmembrane region" description="Helical" evidence="7">
    <location>
        <begin position="240"/>
        <end position="267"/>
    </location>
</feature>
<keyword evidence="3" id="KW-1003">Cell membrane</keyword>
<evidence type="ECO:0000313" key="9">
    <source>
        <dbReference type="EMBL" id="MWB78268.1"/>
    </source>
</evidence>
<feature type="transmembrane region" description="Helical" evidence="7">
    <location>
        <begin position="100"/>
        <end position="121"/>
    </location>
</feature>
<dbReference type="AlphaFoldDB" id="A0A844WBN3"/>
<feature type="transmembrane region" description="Helical" evidence="7">
    <location>
        <begin position="177"/>
        <end position="202"/>
    </location>
</feature>
<dbReference type="Pfam" id="PF19300">
    <property type="entry name" value="BPD_transp_1_N"/>
    <property type="match status" value="1"/>
</dbReference>
<comment type="similarity">
    <text evidence="7">Belongs to the binding-protein-dependent transport system permease family.</text>
</comment>